<evidence type="ECO:0000313" key="8">
    <source>
        <dbReference type="Proteomes" id="UP000023703"/>
    </source>
</evidence>
<keyword evidence="7" id="KW-0449">Lipoprotein</keyword>
<comment type="similarity">
    <text evidence="2">Belongs to the bacterial solute-binding protein 8 family.</text>
</comment>
<reference evidence="7 8" key="1">
    <citation type="journal article" date="2015" name="Int. J. Syst. Evol. Microbiol.">
        <title>Revisiting Corynebacterium glyciniphilum (ex Kubota et al., 1972) sp. nov., nom. rev., isolated from putrefied banana.</title>
        <authorList>
            <person name="Al-Dilaimi A."/>
            <person name="Bednarz H."/>
            <person name="Lomker A."/>
            <person name="Niehaus K."/>
            <person name="Kalinowski J."/>
            <person name="Ruckert C."/>
        </authorList>
    </citation>
    <scope>NUCLEOTIDE SEQUENCE [LARGE SCALE GENOMIC DNA]</scope>
    <source>
        <strain evidence="7">AJ 3170</strain>
    </source>
</reference>
<dbReference type="PROSITE" id="PS50983">
    <property type="entry name" value="FE_B12_PBP"/>
    <property type="match status" value="1"/>
</dbReference>
<dbReference type="EMBL" id="CP006842">
    <property type="protein sequence ID" value="AHW65464.1"/>
    <property type="molecule type" value="Genomic_DNA"/>
</dbReference>
<comment type="subcellular location">
    <subcellularLocation>
        <location evidence="1">Cell envelope</location>
    </subcellularLocation>
</comment>
<evidence type="ECO:0000256" key="3">
    <source>
        <dbReference type="ARBA" id="ARBA00022448"/>
    </source>
</evidence>
<feature type="domain" description="Fe/B12 periplasmic-binding" evidence="6">
    <location>
        <begin position="61"/>
        <end position="327"/>
    </location>
</feature>
<dbReference type="Proteomes" id="UP000023703">
    <property type="component" value="Chromosome"/>
</dbReference>
<dbReference type="eggNOG" id="COG0614">
    <property type="taxonomic scope" value="Bacteria"/>
</dbReference>
<dbReference type="GO" id="GO:1901678">
    <property type="term" value="P:iron coordination entity transport"/>
    <property type="evidence" value="ECO:0007669"/>
    <property type="project" value="UniProtKB-ARBA"/>
</dbReference>
<dbReference type="Pfam" id="PF01497">
    <property type="entry name" value="Peripla_BP_2"/>
    <property type="match status" value="1"/>
</dbReference>
<dbReference type="KEGG" id="cgy:CGLY_15140"/>
<dbReference type="InterPro" id="IPR051313">
    <property type="entry name" value="Bact_iron-sidero_bind"/>
</dbReference>
<dbReference type="AlphaFoldDB" id="X5DVV5"/>
<dbReference type="HOGENOM" id="CLU_069777_0_0_11"/>
<feature type="chain" id="PRO_5039704920" evidence="5">
    <location>
        <begin position="28"/>
        <end position="327"/>
    </location>
</feature>
<keyword evidence="8" id="KW-1185">Reference proteome</keyword>
<gene>
    <name evidence="7" type="primary">siuS2</name>
    <name evidence="7" type="ORF">CGLY_15140</name>
</gene>
<evidence type="ECO:0000256" key="5">
    <source>
        <dbReference type="SAM" id="SignalP"/>
    </source>
</evidence>
<name>X5DVV5_9CORY</name>
<dbReference type="InterPro" id="IPR002491">
    <property type="entry name" value="ABC_transptr_periplasmic_BD"/>
</dbReference>
<evidence type="ECO:0000256" key="1">
    <source>
        <dbReference type="ARBA" id="ARBA00004196"/>
    </source>
</evidence>
<dbReference type="PANTHER" id="PTHR30532">
    <property type="entry name" value="IRON III DICITRATE-BINDING PERIPLASMIC PROTEIN"/>
    <property type="match status" value="1"/>
</dbReference>
<evidence type="ECO:0000256" key="4">
    <source>
        <dbReference type="ARBA" id="ARBA00022729"/>
    </source>
</evidence>
<evidence type="ECO:0000259" key="6">
    <source>
        <dbReference type="PROSITE" id="PS50983"/>
    </source>
</evidence>
<dbReference type="SUPFAM" id="SSF53807">
    <property type="entry name" value="Helical backbone' metal receptor"/>
    <property type="match status" value="1"/>
</dbReference>
<protein>
    <submittedName>
        <fullName evidence="7">ABC-type Fe3+ citrate transporter, substrate-binding lipoprotein</fullName>
    </submittedName>
</protein>
<organism evidence="7 8">
    <name type="scientific">Corynebacterium glyciniphilum AJ 3170</name>
    <dbReference type="NCBI Taxonomy" id="1404245"/>
    <lineage>
        <taxon>Bacteria</taxon>
        <taxon>Bacillati</taxon>
        <taxon>Actinomycetota</taxon>
        <taxon>Actinomycetes</taxon>
        <taxon>Mycobacteriales</taxon>
        <taxon>Corynebacteriaceae</taxon>
        <taxon>Corynebacterium</taxon>
    </lineage>
</organism>
<dbReference type="PANTHER" id="PTHR30532:SF1">
    <property type="entry name" value="IRON(3+)-HYDROXAMATE-BINDING PROTEIN FHUD"/>
    <property type="match status" value="1"/>
</dbReference>
<dbReference type="STRING" id="1404245.CGLY_15140"/>
<dbReference type="RefSeq" id="WP_081804086.1">
    <property type="nucleotide sequence ID" value="NZ_CP006842.1"/>
</dbReference>
<proteinExistence type="inferred from homology"/>
<sequence>MTLRRRFTGPLLASLCAVSLASLSACSTDDGDTGTGAGSGADTITFDYAGQQVEIPADPQRVVCIETRLCPEFAEITGLNLVATPEIPVESAEDNVVNDDLPDSVTRYSFDTTAPDAEAVADLDPDLIITTAAWFDTYDREQQERLEGIAPVLGLDGDLTSTSATAGDDAWLAPLLDQAEQLGKREDAEQSIQEYHRTVDEGAERLADYEGKTVAVVALQDDQFVLEDENLVPEVLTDLGFSLLTDSGSREADGSLKLYSKENLNILADADVILVQNPDSTIADDAIWKRLPAVVDGKTPQLLYNHRAGYSKVGANFAEYIVDQLTA</sequence>
<dbReference type="OrthoDB" id="9793175at2"/>
<dbReference type="GO" id="GO:0030288">
    <property type="term" value="C:outer membrane-bounded periplasmic space"/>
    <property type="evidence" value="ECO:0007669"/>
    <property type="project" value="TreeGrafter"/>
</dbReference>
<accession>X5DVV5</accession>
<dbReference type="PROSITE" id="PS51257">
    <property type="entry name" value="PROKAR_LIPOPROTEIN"/>
    <property type="match status" value="1"/>
</dbReference>
<keyword evidence="4 5" id="KW-0732">Signal</keyword>
<evidence type="ECO:0000256" key="2">
    <source>
        <dbReference type="ARBA" id="ARBA00008814"/>
    </source>
</evidence>
<dbReference type="Gene3D" id="3.40.50.1980">
    <property type="entry name" value="Nitrogenase molybdenum iron protein domain"/>
    <property type="match status" value="2"/>
</dbReference>
<evidence type="ECO:0000313" key="7">
    <source>
        <dbReference type="EMBL" id="AHW65464.1"/>
    </source>
</evidence>
<keyword evidence="3" id="KW-0813">Transport</keyword>
<feature type="signal peptide" evidence="5">
    <location>
        <begin position="1"/>
        <end position="27"/>
    </location>
</feature>